<feature type="non-terminal residue" evidence="1">
    <location>
        <position position="124"/>
    </location>
</feature>
<accession>A0A2M8P8I9</accession>
<reference evidence="1 2" key="1">
    <citation type="submission" date="2017-11" db="EMBL/GenBank/DDBJ databases">
        <title>Evolution of Phototrophy in the Chloroflexi Phylum Driven by Horizontal Gene Transfer.</title>
        <authorList>
            <person name="Ward L.M."/>
            <person name="Hemp J."/>
            <person name="Shih P.M."/>
            <person name="Mcglynn S.E."/>
            <person name="Fischer W."/>
        </authorList>
    </citation>
    <scope>NUCLEOTIDE SEQUENCE [LARGE SCALE GENOMIC DNA]</scope>
    <source>
        <strain evidence="1">JP3_13</strain>
    </source>
</reference>
<protein>
    <submittedName>
        <fullName evidence="1">Uncharacterized protein</fullName>
    </submittedName>
</protein>
<proteinExistence type="predicted"/>
<organism evidence="1 2">
    <name type="scientific">Candidatus Thermofonsia Clade 1 bacterium</name>
    <dbReference type="NCBI Taxonomy" id="2364210"/>
    <lineage>
        <taxon>Bacteria</taxon>
        <taxon>Bacillati</taxon>
        <taxon>Chloroflexota</taxon>
        <taxon>Candidatus Thermofontia</taxon>
        <taxon>Candidatus Thermofonsia Clade 1</taxon>
    </lineage>
</organism>
<feature type="non-terminal residue" evidence="1">
    <location>
        <position position="1"/>
    </location>
</feature>
<evidence type="ECO:0000313" key="2">
    <source>
        <dbReference type="Proteomes" id="UP000229681"/>
    </source>
</evidence>
<comment type="caution">
    <text evidence="1">The sequence shown here is derived from an EMBL/GenBank/DDBJ whole genome shotgun (WGS) entry which is preliminary data.</text>
</comment>
<dbReference type="Proteomes" id="UP000229681">
    <property type="component" value="Unassembled WGS sequence"/>
</dbReference>
<gene>
    <name evidence="1" type="ORF">CUN49_17570</name>
</gene>
<dbReference type="EMBL" id="PGTM01000727">
    <property type="protein sequence ID" value="PJF33849.1"/>
    <property type="molecule type" value="Genomic_DNA"/>
</dbReference>
<evidence type="ECO:0000313" key="1">
    <source>
        <dbReference type="EMBL" id="PJF33849.1"/>
    </source>
</evidence>
<dbReference type="AlphaFoldDB" id="A0A2M8P8I9"/>
<name>A0A2M8P8I9_9CHLR</name>
<sequence>VQTAWQGDPEFVNEQIAYLRESLCDEISQVVADERYTHELLSERLANAAKLPMFGFPTRVRNLYTDLTKRRWQDLPSIDRDLEVAIAQFAPGMQVVKDKQVHVVCGVVGLMPSDSQEVQVREGF</sequence>